<name>A0A7J6KTJ4_PERCH</name>
<accession>A0A7J6KTJ4</accession>
<evidence type="ECO:0000313" key="1">
    <source>
        <dbReference type="EMBL" id="KAF4650663.1"/>
    </source>
</evidence>
<reference evidence="1 2" key="1">
    <citation type="submission" date="2020-04" db="EMBL/GenBank/DDBJ databases">
        <title>Perkinsus chesapeaki whole genome sequence.</title>
        <authorList>
            <person name="Bogema D.R."/>
        </authorList>
    </citation>
    <scope>NUCLEOTIDE SEQUENCE [LARGE SCALE GENOMIC DNA]</scope>
    <source>
        <strain evidence="1">ATCC PRA-425</strain>
    </source>
</reference>
<keyword evidence="2" id="KW-1185">Reference proteome</keyword>
<proteinExistence type="predicted"/>
<dbReference type="OrthoDB" id="439436at2759"/>
<sequence length="320" mass="36717">MVDRSIIVRKTVVDPLLEGEQVDEGIKSLLVEQLVKEKILSQLLLSNLSDAAIQRMAGRIENDDKETFKLYMVTLVDQAKAAQAAKRQRVDTEQEKEDLQRFRQNITSRFGPDVEVPPTLVPPYRLLSKLSRSPFEHLPASEFLVSAASTDKSGVQRVEDLNTGKAVSVRTGKTRKISSLAQWVEAYCRWCTALFMVSDDKKELNPLAMFKYLLKILQLAEKRNVQAAVVFDHKYRSALPGYHQEGRSISEVLENDLDPSLYLMAQFGGLEDFDNVYEQDDQNRHGKKREERPICAYYQRGQNALLKRIFWRQRLIKVVV</sequence>
<gene>
    <name evidence="1" type="ORF">FOL47_000975</name>
</gene>
<evidence type="ECO:0000313" key="2">
    <source>
        <dbReference type="Proteomes" id="UP000591131"/>
    </source>
</evidence>
<protein>
    <submittedName>
        <fullName evidence="1">Uncharacterized protein</fullName>
    </submittedName>
</protein>
<dbReference type="Proteomes" id="UP000591131">
    <property type="component" value="Unassembled WGS sequence"/>
</dbReference>
<dbReference type="AlphaFoldDB" id="A0A7J6KTJ4"/>
<organism evidence="1 2">
    <name type="scientific">Perkinsus chesapeaki</name>
    <name type="common">Clam parasite</name>
    <name type="synonym">Perkinsus andrewsi</name>
    <dbReference type="NCBI Taxonomy" id="330153"/>
    <lineage>
        <taxon>Eukaryota</taxon>
        <taxon>Sar</taxon>
        <taxon>Alveolata</taxon>
        <taxon>Perkinsozoa</taxon>
        <taxon>Perkinsea</taxon>
        <taxon>Perkinsida</taxon>
        <taxon>Perkinsidae</taxon>
        <taxon>Perkinsus</taxon>
    </lineage>
</organism>
<dbReference type="EMBL" id="JAAPAO010001207">
    <property type="protein sequence ID" value="KAF4650663.1"/>
    <property type="molecule type" value="Genomic_DNA"/>
</dbReference>
<comment type="caution">
    <text evidence="1">The sequence shown here is derived from an EMBL/GenBank/DDBJ whole genome shotgun (WGS) entry which is preliminary data.</text>
</comment>